<name>E7C5B9_9BACT</name>
<feature type="domain" description="3-keto-alpha-glucoside-1,2-lyase/3-keto-2-hydroxy-glucal hydratase" evidence="1">
    <location>
        <begin position="33"/>
        <end position="239"/>
    </location>
</feature>
<reference evidence="2" key="1">
    <citation type="submission" date="2010-01" db="EMBL/GenBank/DDBJ databases">
        <title>Genome fragments of uncultured bacteria from the North Pacific subtropical Gyre.</title>
        <authorList>
            <person name="Pham V.D."/>
            <person name="Delong E.F."/>
        </authorList>
    </citation>
    <scope>NUCLEOTIDE SEQUENCE</scope>
</reference>
<sequence length="242" mass="27047">MMRSSLLTLVGMVVLGAPGTLFGDQAPGKKDDGFKAIFDGKTLDGWEEMPSVQKKAWSVADGMIVGEGDKGRGYLVYSRNKNLADFELKFLYRFPGKGNSGVNIRSRVDKTGRRKFQGYHADIGHVGIGGQVLGAWDFHTPGRREHRCFRGDSLVIDKDDKPTITPLKDAVTAEDINKGGWNELHIIVNGNRFQFFLNGKPSAEFVEHLPEEKRLHSGMIQLQLHDPGMIVHYKDIRLKVLK</sequence>
<organism evidence="2">
    <name type="scientific">uncultured verrucomicrobium HF0500_18J03</name>
    <dbReference type="NCBI Taxonomy" id="723599"/>
    <lineage>
        <taxon>Bacteria</taxon>
        <taxon>Pseudomonadati</taxon>
        <taxon>Verrucomicrobiota</taxon>
        <taxon>environmental samples</taxon>
    </lineage>
</organism>
<dbReference type="EMBL" id="GU567992">
    <property type="protein sequence ID" value="ADI22643.1"/>
    <property type="molecule type" value="Genomic_DNA"/>
</dbReference>
<protein>
    <recommendedName>
        <fullName evidence="1">3-keto-alpha-glucoside-1,2-lyase/3-keto-2-hydroxy-glucal hydratase domain-containing protein</fullName>
    </recommendedName>
</protein>
<proteinExistence type="predicted"/>
<dbReference type="GO" id="GO:0016787">
    <property type="term" value="F:hydrolase activity"/>
    <property type="evidence" value="ECO:0007669"/>
    <property type="project" value="InterPro"/>
</dbReference>
<dbReference type="InterPro" id="IPR010496">
    <property type="entry name" value="AL/BT2_dom"/>
</dbReference>
<dbReference type="Pfam" id="PF06439">
    <property type="entry name" value="3keto-disac_hyd"/>
    <property type="match status" value="1"/>
</dbReference>
<dbReference type="AlphaFoldDB" id="E7C5B9"/>
<dbReference type="Gene3D" id="2.60.120.560">
    <property type="entry name" value="Exo-inulinase, domain 1"/>
    <property type="match status" value="1"/>
</dbReference>
<accession>E7C5B9</accession>
<evidence type="ECO:0000259" key="1">
    <source>
        <dbReference type="Pfam" id="PF06439"/>
    </source>
</evidence>
<evidence type="ECO:0000313" key="2">
    <source>
        <dbReference type="EMBL" id="ADI22643.1"/>
    </source>
</evidence>